<dbReference type="InterPro" id="IPR051620">
    <property type="entry name" value="ORF904-like_C"/>
</dbReference>
<protein>
    <submittedName>
        <fullName evidence="5">Phage-like protein</fullName>
    </submittedName>
</protein>
<dbReference type="EMBL" id="UFSZ01000003">
    <property type="protein sequence ID" value="SUX55543.1"/>
    <property type="molecule type" value="Genomic_DNA"/>
</dbReference>
<proteinExistence type="predicted"/>
<organism evidence="5 6">
    <name type="scientific">Lysinibacillus sphaericus</name>
    <name type="common">Bacillus sphaericus</name>
    <dbReference type="NCBI Taxonomy" id="1421"/>
    <lineage>
        <taxon>Bacteria</taxon>
        <taxon>Bacillati</taxon>
        <taxon>Bacillota</taxon>
        <taxon>Bacilli</taxon>
        <taxon>Bacillales</taxon>
        <taxon>Bacillaceae</taxon>
        <taxon>Lysinibacillus</taxon>
    </lineage>
</organism>
<accession>A0AAJ5A6J9</accession>
<dbReference type="AlphaFoldDB" id="A0AAJ5A6J9"/>
<dbReference type="PROSITE" id="PS51206">
    <property type="entry name" value="SF3_HELICASE_1"/>
    <property type="match status" value="1"/>
</dbReference>
<dbReference type="InterPro" id="IPR014818">
    <property type="entry name" value="Phage/plasmid_primase_P4_C"/>
</dbReference>
<dbReference type="RefSeq" id="WP_115686548.1">
    <property type="nucleotide sequence ID" value="NZ_BJNS01000075.1"/>
</dbReference>
<evidence type="ECO:0000256" key="3">
    <source>
        <dbReference type="ARBA" id="ARBA00022840"/>
    </source>
</evidence>
<dbReference type="SMART" id="SM00885">
    <property type="entry name" value="D5_N"/>
    <property type="match status" value="1"/>
</dbReference>
<evidence type="ECO:0000256" key="2">
    <source>
        <dbReference type="ARBA" id="ARBA00022801"/>
    </source>
</evidence>
<dbReference type="NCBIfam" id="TIGR01613">
    <property type="entry name" value="primase_Cterm"/>
    <property type="match status" value="1"/>
</dbReference>
<dbReference type="Pfam" id="PF19263">
    <property type="entry name" value="DUF5906"/>
    <property type="match status" value="1"/>
</dbReference>
<dbReference type="Gene3D" id="3.40.50.300">
    <property type="entry name" value="P-loop containing nucleotide triphosphate hydrolases"/>
    <property type="match status" value="1"/>
</dbReference>
<comment type="caution">
    <text evidence="5">The sequence shown here is derived from an EMBL/GenBank/DDBJ whole genome shotgun (WGS) entry which is preliminary data.</text>
</comment>
<evidence type="ECO:0000256" key="1">
    <source>
        <dbReference type="ARBA" id="ARBA00022741"/>
    </source>
</evidence>
<keyword evidence="2" id="KW-0378">Hydrolase</keyword>
<dbReference type="GO" id="GO:0005524">
    <property type="term" value="F:ATP binding"/>
    <property type="evidence" value="ECO:0007669"/>
    <property type="project" value="UniProtKB-KW"/>
</dbReference>
<sequence>MTLYVGAKITAPNFDNMPQALRDIPQWCCWNSNEVLDKEKQVYKLSKEPANPVTKRRLAWKNKNNLVTFEEAKAAYESGGFNGVGFVLYEDTPFVCVDLDDIEDIDNVPAALHNYTIHSYTEKSPSGSGLHLWIEGKKPSWVGTKKNGVEFFGGQAKFITMTGDLYNNMPIVDNPQLIEMIAKDFFGDPPKQKKSPKLQNEGKSFGNLSDRDLLERMFSSKNGSSILALWNGDISKYAGDESKADQALANHLAYWTNGDFDRIHHLMQLSALNRMHDKWTKHPTYLATTIEKAIADTNTYNVIIPDNTNVSQQQPVEVTKRKAWWVENANGTKTLKHRILAEEIMQNYSIVRYPTPHSDLYYYNQNKGIYEQDKSGRQLNAIIRNVDDLTRNQVKEVREYINDMSPIVRNVSHDYVAVENGLINLQTFKLEEFTPTVFLIQKIPTNYNENAYDPYIDSTLHKVANGHEASIQNIKEMFACVLYPDVLVPKMFYLYGRSAHNGKSSVLNMIHETFDKNGGNISAVSPQKLASNTFAGASMYGKIANVVDDQPDQFIEDSGMLKTIITGGRIEIERKGKDSETVKMSTVLITASNYFPNFRENGKQINRRLHIIPFEHDFSSDPNCMSDVESMQRIASQSAREYVLKLAVDTLKLMLSNPNADKLTANDKSLEAGELFAEHNDPLADYFFEYDADYFNDFSGTRVLREYEEWCKDNRVHPLGAKRFKEAVCSRYDMEWKQKRISINSISKTVKGFKSKKVETK</sequence>
<reference evidence="5 6" key="1">
    <citation type="submission" date="2018-06" db="EMBL/GenBank/DDBJ databases">
        <authorList>
            <consortium name="Pathogen Informatics"/>
            <person name="Doyle S."/>
        </authorList>
    </citation>
    <scope>NUCLEOTIDE SEQUENCE [LARGE SCALE GENOMIC DNA]</scope>
    <source>
        <strain evidence="5 6">NCTC10338</strain>
    </source>
</reference>
<dbReference type="InterPro" id="IPR006500">
    <property type="entry name" value="Helicase_put_C_phage/plasmid"/>
</dbReference>
<dbReference type="InterPro" id="IPR014015">
    <property type="entry name" value="Helicase_SF3_DNA-vir"/>
</dbReference>
<dbReference type="SUPFAM" id="SSF52540">
    <property type="entry name" value="P-loop containing nucleoside triphosphate hydrolases"/>
    <property type="match status" value="1"/>
</dbReference>
<gene>
    <name evidence="5" type="ORF">NCTC10338_04786</name>
</gene>
<keyword evidence="3" id="KW-0067">ATP-binding</keyword>
<dbReference type="Pfam" id="PF22763">
    <property type="entry name" value="NrS1-1_pol-like_HBD"/>
    <property type="match status" value="1"/>
</dbReference>
<dbReference type="Proteomes" id="UP000255295">
    <property type="component" value="Unassembled WGS sequence"/>
</dbReference>
<keyword evidence="1" id="KW-0547">Nucleotide-binding</keyword>
<evidence type="ECO:0000259" key="4">
    <source>
        <dbReference type="PROSITE" id="PS51206"/>
    </source>
</evidence>
<dbReference type="PANTHER" id="PTHR35372">
    <property type="entry name" value="ATP BINDING PROTEIN-RELATED"/>
    <property type="match status" value="1"/>
</dbReference>
<dbReference type="PANTHER" id="PTHR35372:SF2">
    <property type="entry name" value="SF3 HELICASE DOMAIN-CONTAINING PROTEIN"/>
    <property type="match status" value="1"/>
</dbReference>
<evidence type="ECO:0000313" key="6">
    <source>
        <dbReference type="Proteomes" id="UP000255295"/>
    </source>
</evidence>
<dbReference type="InterPro" id="IPR045455">
    <property type="entry name" value="NrS-1_pol-like_helicase"/>
</dbReference>
<dbReference type="InterPro" id="IPR027417">
    <property type="entry name" value="P-loop_NTPase"/>
</dbReference>
<name>A0AAJ5A6J9_LYSSH</name>
<evidence type="ECO:0000313" key="5">
    <source>
        <dbReference type="EMBL" id="SUX55543.1"/>
    </source>
</evidence>
<dbReference type="GO" id="GO:0016787">
    <property type="term" value="F:hydrolase activity"/>
    <property type="evidence" value="ECO:0007669"/>
    <property type="project" value="UniProtKB-KW"/>
</dbReference>
<feature type="domain" description="SF3 helicase" evidence="4">
    <location>
        <begin position="469"/>
        <end position="627"/>
    </location>
</feature>
<dbReference type="InterPro" id="IPR054468">
    <property type="entry name" value="NrSPol-like_HBD"/>
</dbReference>